<evidence type="ECO:0000256" key="2">
    <source>
        <dbReference type="SAM" id="SignalP"/>
    </source>
</evidence>
<protein>
    <recommendedName>
        <fullName evidence="5">DUF3558 domain-containing protein</fullName>
    </recommendedName>
</protein>
<gene>
    <name evidence="3" type="ordered locus">Sfum_0083</name>
</gene>
<dbReference type="EMBL" id="CP000478">
    <property type="protein sequence ID" value="ABK15786.1"/>
    <property type="molecule type" value="Genomic_DNA"/>
</dbReference>
<dbReference type="KEGG" id="sfu:Sfum_0083"/>
<dbReference type="InterPro" id="IPR024520">
    <property type="entry name" value="DUF3558"/>
</dbReference>
<dbReference type="RefSeq" id="WP_011696959.1">
    <property type="nucleotide sequence ID" value="NC_008554.1"/>
</dbReference>
<evidence type="ECO:0000256" key="1">
    <source>
        <dbReference type="SAM" id="MobiDB-lite"/>
    </source>
</evidence>
<dbReference type="AlphaFoldDB" id="A0LED4"/>
<dbReference type="HOGENOM" id="CLU_1453725_0_0_7"/>
<accession>A0LED4</accession>
<proteinExistence type="predicted"/>
<keyword evidence="2" id="KW-0732">Signal</keyword>
<organism evidence="3 4">
    <name type="scientific">Syntrophobacter fumaroxidans (strain DSM 10017 / MPOB)</name>
    <dbReference type="NCBI Taxonomy" id="335543"/>
    <lineage>
        <taxon>Bacteria</taxon>
        <taxon>Pseudomonadati</taxon>
        <taxon>Thermodesulfobacteriota</taxon>
        <taxon>Syntrophobacteria</taxon>
        <taxon>Syntrophobacterales</taxon>
        <taxon>Syntrophobacteraceae</taxon>
        <taxon>Syntrophobacter</taxon>
    </lineage>
</organism>
<dbReference type="Proteomes" id="UP000001784">
    <property type="component" value="Chromosome"/>
</dbReference>
<dbReference type="InParanoid" id="A0LED4"/>
<name>A0LED4_SYNFM</name>
<reference evidence="3 4" key="1">
    <citation type="submission" date="2006-10" db="EMBL/GenBank/DDBJ databases">
        <title>Complete sequence of Syntrophobacter fumaroxidans MPOB.</title>
        <authorList>
            <consortium name="US DOE Joint Genome Institute"/>
            <person name="Copeland A."/>
            <person name="Lucas S."/>
            <person name="Lapidus A."/>
            <person name="Barry K."/>
            <person name="Detter J.C."/>
            <person name="Glavina del Rio T."/>
            <person name="Hammon N."/>
            <person name="Israni S."/>
            <person name="Pitluck S."/>
            <person name="Goltsman E.G."/>
            <person name="Martinez M."/>
            <person name="Schmutz J."/>
            <person name="Larimer F."/>
            <person name="Land M."/>
            <person name="Hauser L."/>
            <person name="Kyrpides N."/>
            <person name="Kim E."/>
            <person name="Boone D.R."/>
            <person name="Brockman F."/>
            <person name="Culley D."/>
            <person name="Ferry J."/>
            <person name="Gunsalus R."/>
            <person name="McInerney M.J."/>
            <person name="Morrison M."/>
            <person name="Plugge C."/>
            <person name="Rohlin L."/>
            <person name="Scholten J."/>
            <person name="Sieber J."/>
            <person name="Stams A.J.M."/>
            <person name="Worm P."/>
            <person name="Henstra A.M."/>
            <person name="Richardson P."/>
        </authorList>
    </citation>
    <scope>NUCLEOTIDE SEQUENCE [LARGE SCALE GENOMIC DNA]</scope>
    <source>
        <strain evidence="4">DSM 10017 / MPOB</strain>
    </source>
</reference>
<evidence type="ECO:0000313" key="3">
    <source>
        <dbReference type="EMBL" id="ABK15786.1"/>
    </source>
</evidence>
<sequence length="186" mass="20307" precursor="true">MQTPRTLTVLLALTVFLVCSPGCGQSSSSDKPQKPAAASTTLSNHPTPSPAGKASASVNRRVDLASLKPCGILSREEVESVFGTVRGEPREDVSISGEKGCTYRNLKGNFADIVVYEPEKWKLQKVVRKNVNPAEGMGDEAFWARVDNTVELWVLLRDRAVVEVRVSTKDLEQARKLAQCVIDKLP</sequence>
<evidence type="ECO:0008006" key="5">
    <source>
        <dbReference type="Google" id="ProtNLM"/>
    </source>
</evidence>
<feature type="region of interest" description="Disordered" evidence="1">
    <location>
        <begin position="25"/>
        <end position="57"/>
    </location>
</feature>
<keyword evidence="4" id="KW-1185">Reference proteome</keyword>
<feature type="signal peptide" evidence="2">
    <location>
        <begin position="1"/>
        <end position="24"/>
    </location>
</feature>
<dbReference type="Pfam" id="PF12079">
    <property type="entry name" value="DUF3558"/>
    <property type="match status" value="1"/>
</dbReference>
<feature type="chain" id="PRO_5002626678" description="DUF3558 domain-containing protein" evidence="2">
    <location>
        <begin position="25"/>
        <end position="186"/>
    </location>
</feature>
<evidence type="ECO:0000313" key="4">
    <source>
        <dbReference type="Proteomes" id="UP000001784"/>
    </source>
</evidence>